<dbReference type="Proteomes" id="UP000034034">
    <property type="component" value="Chromosome"/>
</dbReference>
<reference evidence="4" key="1">
    <citation type="submission" date="2019-08" db="EMBL/GenBank/DDBJ databases">
        <title>Complete genome sequence of a mangrove-derived Streptomyces xiamenensis.</title>
        <authorList>
            <person name="Xu J."/>
        </authorList>
    </citation>
    <scope>NUCLEOTIDE SEQUENCE</scope>
    <source>
        <strain evidence="4">318</strain>
    </source>
</reference>
<dbReference type="EMBL" id="CP009922">
    <property type="protein sequence ID" value="AKG44468.1"/>
    <property type="molecule type" value="Genomic_DNA"/>
</dbReference>
<keyword evidence="2" id="KW-0732">Signal</keyword>
<protein>
    <submittedName>
        <fullName evidence="4">Lipoprotein</fullName>
    </submittedName>
</protein>
<evidence type="ECO:0000313" key="5">
    <source>
        <dbReference type="Proteomes" id="UP000034034"/>
    </source>
</evidence>
<dbReference type="AlphaFoldDB" id="A0A0F7FVJ4"/>
<organism evidence="4 5">
    <name type="scientific">Streptomyces xiamenensis</name>
    <dbReference type="NCBI Taxonomy" id="408015"/>
    <lineage>
        <taxon>Bacteria</taxon>
        <taxon>Bacillati</taxon>
        <taxon>Actinomycetota</taxon>
        <taxon>Actinomycetes</taxon>
        <taxon>Kitasatosporales</taxon>
        <taxon>Streptomycetaceae</taxon>
        <taxon>Streptomyces</taxon>
    </lineage>
</organism>
<dbReference type="HOGENOM" id="CLU_060528_1_0_11"/>
<proteinExistence type="predicted"/>
<evidence type="ECO:0000256" key="2">
    <source>
        <dbReference type="SAM" id="SignalP"/>
    </source>
</evidence>
<gene>
    <name evidence="4" type="ORF">SXIM_30840</name>
</gene>
<keyword evidence="4" id="KW-0449">Lipoprotein</keyword>
<dbReference type="STRING" id="408015.SXIM_30840"/>
<evidence type="ECO:0000313" key="4">
    <source>
        <dbReference type="EMBL" id="AKG44468.1"/>
    </source>
</evidence>
<dbReference type="PATRIC" id="fig|408015.6.peg.3124"/>
<dbReference type="KEGG" id="sxi:SXIM_30840"/>
<evidence type="ECO:0000256" key="1">
    <source>
        <dbReference type="SAM" id="MobiDB-lite"/>
    </source>
</evidence>
<feature type="domain" description="DUF4232" evidence="3">
    <location>
        <begin position="62"/>
        <end position="201"/>
    </location>
</feature>
<accession>A0A0F7FVJ4</accession>
<evidence type="ECO:0000259" key="3">
    <source>
        <dbReference type="Pfam" id="PF14016"/>
    </source>
</evidence>
<feature type="region of interest" description="Disordered" evidence="1">
    <location>
        <begin position="35"/>
        <end position="75"/>
    </location>
</feature>
<feature type="signal peptide" evidence="2">
    <location>
        <begin position="1"/>
        <end position="26"/>
    </location>
</feature>
<dbReference type="InterPro" id="IPR025326">
    <property type="entry name" value="DUF4232"/>
</dbReference>
<sequence>MAHPARRTARRPAAVLARWAVPVALAALALAGCGTQTAPPETETDAAAPPRPPSPEPERPDCPESGVRVTEDGGDAAMGLRVMGLRLTNCGTEPYELNGYPTVAVLDEDGDPYDIKVLHGTGDITASLTGFDDPPAPLTLQPGEHALSGLVWRNTVDDLSRTVANGERLSVRPADGVAAQRLAPTSPVDLGTTGVLGISPWHAPEEP</sequence>
<feature type="chain" id="PRO_5039691623" evidence="2">
    <location>
        <begin position="27"/>
        <end position="207"/>
    </location>
</feature>
<keyword evidence="5" id="KW-1185">Reference proteome</keyword>
<dbReference type="RefSeq" id="WP_046724401.1">
    <property type="nucleotide sequence ID" value="NZ_CP009922.3"/>
</dbReference>
<name>A0A0F7FVJ4_9ACTN</name>
<dbReference type="Pfam" id="PF14016">
    <property type="entry name" value="DUF4232"/>
    <property type="match status" value="1"/>
</dbReference>
<dbReference type="PROSITE" id="PS51257">
    <property type="entry name" value="PROKAR_LIPOPROTEIN"/>
    <property type="match status" value="1"/>
</dbReference>
<feature type="compositionally biased region" description="Low complexity" evidence="1">
    <location>
        <begin position="35"/>
        <end position="48"/>
    </location>
</feature>